<reference evidence="2" key="1">
    <citation type="journal article" date="2022" name="Nat. Microbiol.">
        <title>Unique mobile elements and scalable gene flow at the prokaryote-eukaryote boundary revealed by circularized Asgard archaea genomes.</title>
        <authorList>
            <person name="Wu F."/>
            <person name="Speth D.R."/>
            <person name="Philosof A."/>
            <person name="Cremiere A."/>
            <person name="Narayanan A."/>
            <person name="Barco R.A."/>
            <person name="Connon S.A."/>
            <person name="Amend J.P."/>
            <person name="Antoshechkin I.A."/>
            <person name="Orphan V.J."/>
        </authorList>
    </citation>
    <scope>NUCLEOTIDE SEQUENCE</scope>
    <source>
        <strain evidence="2">PR6</strain>
    </source>
</reference>
<dbReference type="Proteomes" id="UP001200513">
    <property type="component" value="Chromosome"/>
</dbReference>
<name>A0A9Y1FPM6_9ARCH</name>
<proteinExistence type="predicted"/>
<feature type="transmembrane region" description="Helical" evidence="1">
    <location>
        <begin position="142"/>
        <end position="162"/>
    </location>
</feature>
<keyword evidence="1" id="KW-1133">Transmembrane helix</keyword>
<dbReference type="EMBL" id="CP084167">
    <property type="protein sequence ID" value="UJG44114.1"/>
    <property type="molecule type" value="Genomic_DNA"/>
</dbReference>
<keyword evidence="1" id="KW-0472">Membrane</keyword>
<evidence type="ECO:0000313" key="2">
    <source>
        <dbReference type="EMBL" id="UJG44114.1"/>
    </source>
</evidence>
<feature type="transmembrane region" description="Helical" evidence="1">
    <location>
        <begin position="97"/>
        <end position="122"/>
    </location>
</feature>
<dbReference type="GO" id="GO:0016787">
    <property type="term" value="F:hydrolase activity"/>
    <property type="evidence" value="ECO:0007669"/>
    <property type="project" value="UniProtKB-KW"/>
</dbReference>
<gene>
    <name evidence="2" type="ORF">K9W46_02780</name>
</gene>
<feature type="transmembrane region" description="Helical" evidence="1">
    <location>
        <begin position="69"/>
        <end position="90"/>
    </location>
</feature>
<evidence type="ECO:0000256" key="1">
    <source>
        <dbReference type="SAM" id="Phobius"/>
    </source>
</evidence>
<dbReference type="AlphaFoldDB" id="A0A9Y1FPM6"/>
<keyword evidence="2" id="KW-0378">Hydrolase</keyword>
<sequence>MFLIAHIGYTLLTAEIIAHLYYWLLLKKKNLEPTDSWGIVHFAFIPLIIGALGPDIIDKLISEPITGYGRYIGHSIPFAILMFILFIVVFRKKPTVYSALILGWIMHIILDTAGFIPWFFPFVNYTFQPKTQTYFQFLLQPYVYYNEIGGFLSLVFLSILYFRRGFTPKSFIQHVFTFTSKRFE</sequence>
<keyword evidence="1" id="KW-0812">Transmembrane</keyword>
<dbReference type="InterPro" id="IPR007404">
    <property type="entry name" value="YdjM-like"/>
</dbReference>
<organism evidence="2">
    <name type="scientific">Candidatus Heimdallarchaeum endolithica</name>
    <dbReference type="NCBI Taxonomy" id="2876572"/>
    <lineage>
        <taxon>Archaea</taxon>
        <taxon>Promethearchaeati</taxon>
        <taxon>Candidatus Heimdallarchaeota</taxon>
        <taxon>Candidatus Heimdallarchaeia (ex Rinke et al. 2021) (nom. nud.)</taxon>
        <taxon>Candidatus Heimdallarchaeales</taxon>
        <taxon>Candidatus Heimdallarchaeaceae</taxon>
        <taxon>Candidatus Heimdallarchaeum</taxon>
    </lineage>
</organism>
<feature type="transmembrane region" description="Helical" evidence="1">
    <location>
        <begin position="6"/>
        <end position="25"/>
    </location>
</feature>
<feature type="transmembrane region" description="Helical" evidence="1">
    <location>
        <begin position="37"/>
        <end position="57"/>
    </location>
</feature>
<protein>
    <submittedName>
        <fullName evidence="2">Metal-dependent hydrolase</fullName>
    </submittedName>
</protein>
<accession>A0A9Y1FPM6</accession>
<dbReference type="Pfam" id="PF04307">
    <property type="entry name" value="YdjM"/>
    <property type="match status" value="1"/>
</dbReference>